<evidence type="ECO:0000313" key="3">
    <source>
        <dbReference type="EMBL" id="MDR7165688.1"/>
    </source>
</evidence>
<keyword evidence="3" id="KW-0238">DNA-binding</keyword>
<dbReference type="AlphaFoldDB" id="A0AAW8NDM1"/>
<dbReference type="NCBIfam" id="NF033788">
    <property type="entry name" value="HTH_metalloreg"/>
    <property type="match status" value="1"/>
</dbReference>
<dbReference type="GO" id="GO:0097063">
    <property type="term" value="F:cadmium ion sensor activity"/>
    <property type="evidence" value="ECO:0007669"/>
    <property type="project" value="TreeGrafter"/>
</dbReference>
<dbReference type="InterPro" id="IPR036388">
    <property type="entry name" value="WH-like_DNA-bd_sf"/>
</dbReference>
<dbReference type="InterPro" id="IPR052543">
    <property type="entry name" value="HTH_Metal-responsive_Reg"/>
</dbReference>
<dbReference type="PROSITE" id="PS50987">
    <property type="entry name" value="HTH_ARSR_2"/>
    <property type="match status" value="1"/>
</dbReference>
<dbReference type="Gene3D" id="1.10.10.10">
    <property type="entry name" value="Winged helix-like DNA-binding domain superfamily/Winged helix DNA-binding domain"/>
    <property type="match status" value="1"/>
</dbReference>
<dbReference type="GO" id="GO:0003700">
    <property type="term" value="F:DNA-binding transcription factor activity"/>
    <property type="evidence" value="ECO:0007669"/>
    <property type="project" value="InterPro"/>
</dbReference>
<dbReference type="CDD" id="cd00090">
    <property type="entry name" value="HTH_ARSR"/>
    <property type="match status" value="1"/>
</dbReference>
<reference evidence="3" key="1">
    <citation type="submission" date="2023-07" db="EMBL/GenBank/DDBJ databases">
        <title>Sorghum-associated microbial communities from plants grown in Nebraska, USA.</title>
        <authorList>
            <person name="Schachtman D."/>
        </authorList>
    </citation>
    <scope>NUCLEOTIDE SEQUENCE</scope>
    <source>
        <strain evidence="3">BE261</strain>
    </source>
</reference>
<name>A0AAW8NDM1_PSEOX</name>
<dbReference type="GO" id="GO:0046686">
    <property type="term" value="P:response to cadmium ion"/>
    <property type="evidence" value="ECO:0007669"/>
    <property type="project" value="TreeGrafter"/>
</dbReference>
<gene>
    <name evidence="3" type="ORF">J2X12_003742</name>
</gene>
<dbReference type="GO" id="GO:0003677">
    <property type="term" value="F:DNA binding"/>
    <property type="evidence" value="ECO:0007669"/>
    <property type="project" value="UniProtKB-KW"/>
</dbReference>
<comment type="caution">
    <text evidence="3">The sequence shown here is derived from an EMBL/GenBank/DDBJ whole genome shotgun (WGS) entry which is preliminary data.</text>
</comment>
<accession>A0AAW8NDM1</accession>
<dbReference type="PRINTS" id="PR00778">
    <property type="entry name" value="HTHARSR"/>
</dbReference>
<dbReference type="SMART" id="SM00418">
    <property type="entry name" value="HTH_ARSR"/>
    <property type="match status" value="1"/>
</dbReference>
<organism evidence="3 4">
    <name type="scientific">Pseudarthrobacter oxydans</name>
    <name type="common">Arthrobacter oxydans</name>
    <dbReference type="NCBI Taxonomy" id="1671"/>
    <lineage>
        <taxon>Bacteria</taxon>
        <taxon>Bacillati</taxon>
        <taxon>Actinomycetota</taxon>
        <taxon>Actinomycetes</taxon>
        <taxon>Micrococcales</taxon>
        <taxon>Micrococcaceae</taxon>
        <taxon>Pseudarthrobacter</taxon>
    </lineage>
</organism>
<dbReference type="GO" id="GO:0010288">
    <property type="term" value="P:response to lead ion"/>
    <property type="evidence" value="ECO:0007669"/>
    <property type="project" value="TreeGrafter"/>
</dbReference>
<evidence type="ECO:0000256" key="1">
    <source>
        <dbReference type="SAM" id="MobiDB-lite"/>
    </source>
</evidence>
<dbReference type="GO" id="GO:0032791">
    <property type="term" value="F:lead ion binding"/>
    <property type="evidence" value="ECO:0007669"/>
    <property type="project" value="TreeGrafter"/>
</dbReference>
<feature type="domain" description="HTH arsR-type" evidence="2">
    <location>
        <begin position="4"/>
        <end position="96"/>
    </location>
</feature>
<dbReference type="InterPro" id="IPR001845">
    <property type="entry name" value="HTH_ArsR_DNA-bd_dom"/>
</dbReference>
<dbReference type="SUPFAM" id="SSF46785">
    <property type="entry name" value="Winged helix' DNA-binding domain"/>
    <property type="match status" value="1"/>
</dbReference>
<dbReference type="Pfam" id="PF01022">
    <property type="entry name" value="HTH_5"/>
    <property type="match status" value="1"/>
</dbReference>
<sequence>MRVLSRIDVLARFGKALADPTRAAILMELRAGPAFPADMAADIGVSRQVLSNHLACLRDCGLVRAEPDRRRVRYQLSDDRLAHALDDLLGTILTIEPVCTCNEPDCPQDRAPVSPAESDSVEVLL</sequence>
<evidence type="ECO:0000313" key="4">
    <source>
        <dbReference type="Proteomes" id="UP001262032"/>
    </source>
</evidence>
<dbReference type="PANTHER" id="PTHR39168">
    <property type="entry name" value="TRANSCRIPTIONAL REGULATOR-RELATED"/>
    <property type="match status" value="1"/>
</dbReference>
<dbReference type="EMBL" id="JAVDWN010000017">
    <property type="protein sequence ID" value="MDR7165688.1"/>
    <property type="molecule type" value="Genomic_DNA"/>
</dbReference>
<proteinExistence type="predicted"/>
<dbReference type="InterPro" id="IPR011991">
    <property type="entry name" value="ArsR-like_HTH"/>
</dbReference>
<dbReference type="PANTHER" id="PTHR39168:SF2">
    <property type="entry name" value="HTH-TYPE TRANSCRIPTIONAL REGULATOR CMTR"/>
    <property type="match status" value="1"/>
</dbReference>
<evidence type="ECO:0000259" key="2">
    <source>
        <dbReference type="PROSITE" id="PS50987"/>
    </source>
</evidence>
<dbReference type="Proteomes" id="UP001262032">
    <property type="component" value="Unassembled WGS sequence"/>
</dbReference>
<dbReference type="RefSeq" id="WP_174181410.1">
    <property type="nucleotide sequence ID" value="NZ_JABTYH010000040.1"/>
</dbReference>
<protein>
    <submittedName>
        <fullName evidence="3">DNA-binding transcriptional ArsR family regulator</fullName>
    </submittedName>
</protein>
<dbReference type="InterPro" id="IPR036390">
    <property type="entry name" value="WH_DNA-bd_sf"/>
</dbReference>
<feature type="region of interest" description="Disordered" evidence="1">
    <location>
        <begin position="106"/>
        <end position="125"/>
    </location>
</feature>